<accession>A0A174MU42</accession>
<dbReference type="EMBL" id="BQNJ01000001">
    <property type="protein sequence ID" value="GKG99640.1"/>
    <property type="molecule type" value="Genomic_DNA"/>
</dbReference>
<comment type="caution">
    <text evidence="4">The sequence shown here is derived from an EMBL/GenBank/DDBJ whole genome shotgun (WGS) entry which is preliminary data.</text>
</comment>
<dbReference type="AlphaFoldDB" id="A0A174MU42"/>
<feature type="region of interest" description="Disordered" evidence="1">
    <location>
        <begin position="30"/>
        <end position="55"/>
    </location>
</feature>
<sequence>MRKFRRVLSCMVCSAMIAGMLGGCGGGQSTVKETTGETAAETEKAESEPQTQAPEAAVSDFQSEMDWERIGWQADPEDLEWKEDTSPIELGYYANFSWFSLDWNDATAERVTAKTGVDLNFMKPVVDDGQKLNMMIAGNQLPDILTLDKNDAALKKMAEAGMLWSLDELIDQYAPKMREILPKEILSNYQMADGKTYQFTTWIQGEAWQKAAREYDQIVGTNQPVMTVRKDYYDEIGRPEIKNMADFIAAVKQMKENHPDKIGFYPADGSMSADEFGKSAKLSHYGIQMGLSTDFAEKDGGIQWVVRDDKFKEPMKYLNEMYLEGILTKDPFIDTKDVGKAKIEQGDVISYCWTISDGEKVPGDNPETTYEILPPFETYGQIRTGAGWLATVIPKTCKNPERAIRFLEYLASVEGHSDVSWGIEGDTYQDPVAGAQWHMVDGKPVLLEEYVKDKNADWGGVASRNGLGEYWIACNELLWNLPWWNDQDERMNKFNEQFGKYVEFRPELDIQDPSPESEEGIIRQKAFSLLQQYSVKMIFTEDFESVYQEFIQKIDELGMNKVEAYWTEEYKNKTK</sequence>
<feature type="chain" id="PRO_5042683407" evidence="2">
    <location>
        <begin position="24"/>
        <end position="575"/>
    </location>
</feature>
<evidence type="ECO:0000256" key="2">
    <source>
        <dbReference type="SAM" id="SignalP"/>
    </source>
</evidence>
<evidence type="ECO:0000313" key="5">
    <source>
        <dbReference type="Proteomes" id="UP000434223"/>
    </source>
</evidence>
<dbReference type="PANTHER" id="PTHR43649">
    <property type="entry name" value="ARABINOSE-BINDING PROTEIN-RELATED"/>
    <property type="match status" value="1"/>
</dbReference>
<dbReference type="PANTHER" id="PTHR43649:SF12">
    <property type="entry name" value="DIACETYLCHITOBIOSE BINDING PROTEIN DASA"/>
    <property type="match status" value="1"/>
</dbReference>
<dbReference type="Proteomes" id="UP001055091">
    <property type="component" value="Unassembled WGS sequence"/>
</dbReference>
<evidence type="ECO:0000256" key="1">
    <source>
        <dbReference type="SAM" id="MobiDB-lite"/>
    </source>
</evidence>
<dbReference type="GeneID" id="93151487"/>
<dbReference type="Proteomes" id="UP000434223">
    <property type="component" value="Unassembled WGS sequence"/>
</dbReference>
<dbReference type="InterPro" id="IPR006059">
    <property type="entry name" value="SBP"/>
</dbReference>
<proteinExistence type="predicted"/>
<evidence type="ECO:0000313" key="4">
    <source>
        <dbReference type="EMBL" id="MUB63101.1"/>
    </source>
</evidence>
<organism evidence="4 5">
    <name type="scientific">Hungatella hathewayi</name>
    <dbReference type="NCBI Taxonomy" id="154046"/>
    <lineage>
        <taxon>Bacteria</taxon>
        <taxon>Bacillati</taxon>
        <taxon>Bacillota</taxon>
        <taxon>Clostridia</taxon>
        <taxon>Lachnospirales</taxon>
        <taxon>Lachnospiraceae</taxon>
        <taxon>Hungatella</taxon>
    </lineage>
</organism>
<name>A0A174MU42_9FIRM</name>
<evidence type="ECO:0000313" key="3">
    <source>
        <dbReference type="EMBL" id="GKG99640.1"/>
    </source>
</evidence>
<feature type="signal peptide" evidence="2">
    <location>
        <begin position="1"/>
        <end position="23"/>
    </location>
</feature>
<dbReference type="Pfam" id="PF01547">
    <property type="entry name" value="SBP_bac_1"/>
    <property type="match status" value="1"/>
</dbReference>
<dbReference type="InterPro" id="IPR050490">
    <property type="entry name" value="Bact_solute-bd_prot1"/>
</dbReference>
<dbReference type="OrthoDB" id="9787283at2"/>
<dbReference type="SUPFAM" id="SSF53850">
    <property type="entry name" value="Periplasmic binding protein-like II"/>
    <property type="match status" value="1"/>
</dbReference>
<dbReference type="Gene3D" id="3.40.190.10">
    <property type="entry name" value="Periplasmic binding protein-like II"/>
    <property type="match status" value="2"/>
</dbReference>
<keyword evidence="2" id="KW-0732">Signal</keyword>
<dbReference type="RefSeq" id="WP_039892612.1">
    <property type="nucleotide sequence ID" value="NZ_BQNJ01000001.1"/>
</dbReference>
<dbReference type="PROSITE" id="PS51257">
    <property type="entry name" value="PROKAR_LIPOPROTEIN"/>
    <property type="match status" value="1"/>
</dbReference>
<protein>
    <submittedName>
        <fullName evidence="4">Extracellular solute-binding protein</fullName>
    </submittedName>
</protein>
<feature type="compositionally biased region" description="Low complexity" evidence="1">
    <location>
        <begin position="30"/>
        <end position="39"/>
    </location>
</feature>
<dbReference type="EMBL" id="WNME01000004">
    <property type="protein sequence ID" value="MUB63101.1"/>
    <property type="molecule type" value="Genomic_DNA"/>
</dbReference>
<reference evidence="4 5" key="1">
    <citation type="submission" date="2019-09" db="EMBL/GenBank/DDBJ databases">
        <title>Draft genome sequencing of Hungatella hathewayi 123Y-2.</title>
        <authorList>
            <person name="Lv Q."/>
            <person name="Li S."/>
        </authorList>
    </citation>
    <scope>NUCLEOTIDE SEQUENCE [LARGE SCALE GENOMIC DNA]</scope>
    <source>
        <strain evidence="4 5">123Y-2</strain>
    </source>
</reference>
<reference evidence="3" key="2">
    <citation type="submission" date="2022-01" db="EMBL/GenBank/DDBJ databases">
        <title>Novel bile acid biosynthetic pathways are enriched in the microbiome of centenarians.</title>
        <authorList>
            <person name="Sato Y."/>
            <person name="Atarashi K."/>
            <person name="Plichta R.D."/>
            <person name="Arai Y."/>
            <person name="Sasajima S."/>
            <person name="Kearney M.S."/>
            <person name="Suda W."/>
            <person name="Takeshita K."/>
            <person name="Sasaki T."/>
            <person name="Okamoto S."/>
            <person name="Skelly N.A."/>
            <person name="Okamura Y."/>
            <person name="Vlamakis H."/>
            <person name="Li Y."/>
            <person name="Tanoue T."/>
            <person name="Takei H."/>
            <person name="Nittono H."/>
            <person name="Narushima S."/>
            <person name="Irie J."/>
            <person name="Itoh H."/>
            <person name="Moriya K."/>
            <person name="Sugiura Y."/>
            <person name="Suematsu M."/>
            <person name="Moritoki N."/>
            <person name="Shibata S."/>
            <person name="Littman R.D."/>
            <person name="Fischbach A.M."/>
            <person name="Uwamino Y."/>
            <person name="Inoue T."/>
            <person name="Honda A."/>
            <person name="Hattori M."/>
            <person name="Murai T."/>
            <person name="Xavier J.R."/>
            <person name="Hirose N."/>
            <person name="Honda K."/>
        </authorList>
    </citation>
    <scope>NUCLEOTIDE SEQUENCE</scope>
    <source>
        <strain evidence="3">CE91-St55</strain>
    </source>
</reference>
<gene>
    <name evidence="3" type="ORF">CE91St55_16220</name>
    <name evidence="4" type="ORF">GNE07_08505</name>
</gene>